<gene>
    <name evidence="4" type="ORF">GCM10007989_37190</name>
</gene>
<dbReference type="PROSITE" id="PS50110">
    <property type="entry name" value="RESPONSE_REGULATORY"/>
    <property type="match status" value="1"/>
</dbReference>
<keyword evidence="5" id="KW-1185">Reference proteome</keyword>
<dbReference type="Gene3D" id="3.40.50.2300">
    <property type="match status" value="1"/>
</dbReference>
<dbReference type="EMBL" id="BMZE01000005">
    <property type="protein sequence ID" value="GHA37864.1"/>
    <property type="molecule type" value="Genomic_DNA"/>
</dbReference>
<dbReference type="SUPFAM" id="SSF52172">
    <property type="entry name" value="CheY-like"/>
    <property type="match status" value="1"/>
</dbReference>
<evidence type="ECO:0000259" key="3">
    <source>
        <dbReference type="PROSITE" id="PS50110"/>
    </source>
</evidence>
<feature type="modified residue" description="4-aspartylphosphate" evidence="2">
    <location>
        <position position="56"/>
    </location>
</feature>
<dbReference type="InterPro" id="IPR050595">
    <property type="entry name" value="Bact_response_regulator"/>
</dbReference>
<evidence type="ECO:0000313" key="5">
    <source>
        <dbReference type="Proteomes" id="UP000646579"/>
    </source>
</evidence>
<dbReference type="Pfam" id="PF00072">
    <property type="entry name" value="Response_reg"/>
    <property type="match status" value="1"/>
</dbReference>
<evidence type="ECO:0000313" key="4">
    <source>
        <dbReference type="EMBL" id="GHA37864.1"/>
    </source>
</evidence>
<comment type="caution">
    <text evidence="4">The sequence shown here is derived from an EMBL/GenBank/DDBJ whole genome shotgun (WGS) entry which is preliminary data.</text>
</comment>
<keyword evidence="1 2" id="KW-0597">Phosphoprotein</keyword>
<evidence type="ECO:0000256" key="1">
    <source>
        <dbReference type="ARBA" id="ARBA00022553"/>
    </source>
</evidence>
<reference evidence="4" key="1">
    <citation type="journal article" date="2014" name="Int. J. Syst. Evol. Microbiol.">
        <title>Complete genome sequence of Corynebacterium casei LMG S-19264T (=DSM 44701T), isolated from a smear-ripened cheese.</title>
        <authorList>
            <consortium name="US DOE Joint Genome Institute (JGI-PGF)"/>
            <person name="Walter F."/>
            <person name="Albersmeier A."/>
            <person name="Kalinowski J."/>
            <person name="Ruckert C."/>
        </authorList>
    </citation>
    <scope>NUCLEOTIDE SEQUENCE</scope>
    <source>
        <strain evidence="4">KCTC 32437</strain>
    </source>
</reference>
<feature type="domain" description="Response regulatory" evidence="3">
    <location>
        <begin position="6"/>
        <end position="119"/>
    </location>
</feature>
<accession>A0A918VZ87</accession>
<name>A0A918VZ87_9HYPH</name>
<organism evidence="4 5">
    <name type="scientific">Devosia pacifica</name>
    <dbReference type="NCBI Taxonomy" id="1335967"/>
    <lineage>
        <taxon>Bacteria</taxon>
        <taxon>Pseudomonadati</taxon>
        <taxon>Pseudomonadota</taxon>
        <taxon>Alphaproteobacteria</taxon>
        <taxon>Hyphomicrobiales</taxon>
        <taxon>Devosiaceae</taxon>
        <taxon>Devosia</taxon>
    </lineage>
</organism>
<protein>
    <recommendedName>
        <fullName evidence="3">Response regulatory domain-containing protein</fullName>
    </recommendedName>
</protein>
<proteinExistence type="predicted"/>
<dbReference type="PANTHER" id="PTHR44591:SF18">
    <property type="entry name" value="REGULATORY PROTEIN"/>
    <property type="match status" value="1"/>
</dbReference>
<dbReference type="InterPro" id="IPR011006">
    <property type="entry name" value="CheY-like_superfamily"/>
</dbReference>
<dbReference type="PANTHER" id="PTHR44591">
    <property type="entry name" value="STRESS RESPONSE REGULATOR PROTEIN 1"/>
    <property type="match status" value="1"/>
</dbReference>
<dbReference type="AlphaFoldDB" id="A0A918VZ87"/>
<dbReference type="InterPro" id="IPR001789">
    <property type="entry name" value="Sig_transdc_resp-reg_receiver"/>
</dbReference>
<evidence type="ECO:0000256" key="2">
    <source>
        <dbReference type="PROSITE-ProRule" id="PRU00169"/>
    </source>
</evidence>
<reference evidence="4" key="2">
    <citation type="submission" date="2020-09" db="EMBL/GenBank/DDBJ databases">
        <authorList>
            <person name="Sun Q."/>
            <person name="Kim S."/>
        </authorList>
    </citation>
    <scope>NUCLEOTIDE SEQUENCE</scope>
    <source>
        <strain evidence="4">KCTC 32437</strain>
    </source>
</reference>
<dbReference type="RefSeq" id="WP_189427315.1">
    <property type="nucleotide sequence ID" value="NZ_BMZE01000005.1"/>
</dbReference>
<dbReference type="GO" id="GO:0000160">
    <property type="term" value="P:phosphorelay signal transduction system"/>
    <property type="evidence" value="ECO:0007669"/>
    <property type="project" value="InterPro"/>
</dbReference>
<sequence>MARTARILIVEDEPLISMCLASLVEEQGNAPLEVGTADEAKALMDDGQQVDLIVTDIHMPGTLDGLDLARHASGLIADLPVIVCSGKIRPDADELPKGAVFFEKPYDFDKLGKVIQRQLQR</sequence>
<dbReference type="SMART" id="SM00448">
    <property type="entry name" value="REC"/>
    <property type="match status" value="1"/>
</dbReference>
<dbReference type="Proteomes" id="UP000646579">
    <property type="component" value="Unassembled WGS sequence"/>
</dbReference>